<dbReference type="EMBL" id="CP104778">
    <property type="protein sequence ID" value="WPC21078.1"/>
    <property type="molecule type" value="Genomic_DNA"/>
</dbReference>
<protein>
    <recommendedName>
        <fullName evidence="5">Cell surface protein</fullName>
    </recommendedName>
</protein>
<evidence type="ECO:0008006" key="5">
    <source>
        <dbReference type="Google" id="ProtNLM"/>
    </source>
</evidence>
<keyword evidence="4" id="KW-1185">Reference proteome</keyword>
<dbReference type="Gene3D" id="2.60.40.740">
    <property type="match status" value="2"/>
</dbReference>
<evidence type="ECO:0000256" key="2">
    <source>
        <dbReference type="SAM" id="SignalP"/>
    </source>
</evidence>
<gene>
    <name evidence="3" type="ORF">N6G96_07210</name>
</gene>
<evidence type="ECO:0000313" key="3">
    <source>
        <dbReference type="EMBL" id="WPC21078.1"/>
    </source>
</evidence>
<accession>A0ABZ0Q396</accession>
<evidence type="ECO:0000256" key="1">
    <source>
        <dbReference type="SAM" id="MobiDB-lite"/>
    </source>
</evidence>
<dbReference type="Proteomes" id="UP001302696">
    <property type="component" value="Chromosome"/>
</dbReference>
<name>A0ABZ0Q396_9LACO</name>
<dbReference type="RefSeq" id="WP_323708991.1">
    <property type="nucleotide sequence ID" value="NZ_CP104778.1"/>
</dbReference>
<feature type="signal peptide" evidence="2">
    <location>
        <begin position="1"/>
        <end position="35"/>
    </location>
</feature>
<sequence>MKNISKTTKLRNRITGFIMLAGSLSTIVVAQVANAATGATDDGWGTSSDDKAVTTTADSNGKTINLVNQLHSNYGDAVTYPMYFTFPNNEKMTTAGFLDNLPDGITYKDVKIYHLNKTISSSDDLKGLNLKTDATDVTSSGTTDKQDNGFKFTFKNASDTFGQSYAVMVTATMDADGTANLTKYADANGVIKIPNTAHQFWNDTDKPTPTPVVIPPKTVTPTTDKKIVGADGKLVDNLQVDFNKTYHYAITNNAGSNTQLDKIVSTDDLEDVINLEGVTVHDGSSVTGKDISSQFDIAIDKDKESFTITPKVKTDWANKEWTIDVSGKLQNTAKLMDYLKNGIPTVPNKATLNINSKIYTTPTVTVTVPKISNNAQKYIEQSTTSSSTSKSTDSSSNASNSSSSSSSSAKTVSTSSSSK</sequence>
<proteinExistence type="predicted"/>
<feature type="region of interest" description="Disordered" evidence="1">
    <location>
        <begin position="379"/>
        <end position="419"/>
    </location>
</feature>
<evidence type="ECO:0000313" key="4">
    <source>
        <dbReference type="Proteomes" id="UP001302696"/>
    </source>
</evidence>
<feature type="compositionally biased region" description="Low complexity" evidence="1">
    <location>
        <begin position="382"/>
        <end position="419"/>
    </location>
</feature>
<reference evidence="4" key="1">
    <citation type="submission" date="2024-06" db="EMBL/GenBank/DDBJ databases">
        <authorList>
            <person name="Chang H.C."/>
            <person name="Mun S.Y."/>
        </authorList>
    </citation>
    <scope>NUCLEOTIDE SEQUENCE [LARGE SCALE GENOMIC DNA]</scope>
    <source>
        <strain evidence="4">KT1</strain>
    </source>
</reference>
<keyword evidence="2" id="KW-0732">Signal</keyword>
<organism evidence="3 4">
    <name type="scientific">Pediococcus inopinatus</name>
    <dbReference type="NCBI Taxonomy" id="114090"/>
    <lineage>
        <taxon>Bacteria</taxon>
        <taxon>Bacillati</taxon>
        <taxon>Bacillota</taxon>
        <taxon>Bacilli</taxon>
        <taxon>Lactobacillales</taxon>
        <taxon>Lactobacillaceae</taxon>
        <taxon>Pediococcus</taxon>
    </lineage>
</organism>
<feature type="chain" id="PRO_5046134617" description="Cell surface protein" evidence="2">
    <location>
        <begin position="36"/>
        <end position="419"/>
    </location>
</feature>